<organism evidence="2 3">
    <name type="scientific">Tanacetum coccineum</name>
    <dbReference type="NCBI Taxonomy" id="301880"/>
    <lineage>
        <taxon>Eukaryota</taxon>
        <taxon>Viridiplantae</taxon>
        <taxon>Streptophyta</taxon>
        <taxon>Embryophyta</taxon>
        <taxon>Tracheophyta</taxon>
        <taxon>Spermatophyta</taxon>
        <taxon>Magnoliopsida</taxon>
        <taxon>eudicotyledons</taxon>
        <taxon>Gunneridae</taxon>
        <taxon>Pentapetalae</taxon>
        <taxon>asterids</taxon>
        <taxon>campanulids</taxon>
        <taxon>Asterales</taxon>
        <taxon>Asteraceae</taxon>
        <taxon>Asteroideae</taxon>
        <taxon>Anthemideae</taxon>
        <taxon>Anthemidinae</taxon>
        <taxon>Tanacetum</taxon>
    </lineage>
</organism>
<feature type="region of interest" description="Disordered" evidence="1">
    <location>
        <begin position="76"/>
        <end position="100"/>
    </location>
</feature>
<reference evidence="2" key="1">
    <citation type="journal article" date="2022" name="Int. J. Mol. Sci.">
        <title>Draft Genome of Tanacetum Coccineum: Genomic Comparison of Closely Related Tanacetum-Family Plants.</title>
        <authorList>
            <person name="Yamashiro T."/>
            <person name="Shiraishi A."/>
            <person name="Nakayama K."/>
            <person name="Satake H."/>
        </authorList>
    </citation>
    <scope>NUCLEOTIDE SEQUENCE</scope>
</reference>
<proteinExistence type="predicted"/>
<gene>
    <name evidence="2" type="ORF">Tco_1029289</name>
</gene>
<evidence type="ECO:0000313" key="2">
    <source>
        <dbReference type="EMBL" id="GJT70003.1"/>
    </source>
</evidence>
<evidence type="ECO:0000256" key="1">
    <source>
        <dbReference type="SAM" id="MobiDB-lite"/>
    </source>
</evidence>
<protein>
    <submittedName>
        <fullName evidence="2">Uncharacterized protein</fullName>
    </submittedName>
</protein>
<reference evidence="2" key="2">
    <citation type="submission" date="2022-01" db="EMBL/GenBank/DDBJ databases">
        <authorList>
            <person name="Yamashiro T."/>
            <person name="Shiraishi A."/>
            <person name="Satake H."/>
            <person name="Nakayama K."/>
        </authorList>
    </citation>
    <scope>NUCLEOTIDE SEQUENCE</scope>
</reference>
<dbReference type="EMBL" id="BQNB010018038">
    <property type="protein sequence ID" value="GJT70003.1"/>
    <property type="molecule type" value="Genomic_DNA"/>
</dbReference>
<dbReference type="Proteomes" id="UP001151760">
    <property type="component" value="Unassembled WGS sequence"/>
</dbReference>
<comment type="caution">
    <text evidence="2">The sequence shown here is derived from an EMBL/GenBank/DDBJ whole genome shotgun (WGS) entry which is preliminary data.</text>
</comment>
<name>A0ABQ5G306_9ASTR</name>
<sequence>MPTGKIGVYTRFFEFANFRLPLSTFLVDVLRDEFAFFYPYCRSYEGRVVPLLPVAPARASSELEASVDKLFEEGRSGSHAETFTPPKKLREDHGISTGSSVAGKSKSALQRLLAGVVLNSEVGVVALPTLPFISSSVSVTPEQEDGGQTDFMVEDNLQTITAPPRFVISSDSSHHSGANIAEAEVDSFARPSASLITMTTIVTSTVDPTTTAKEKFIKSSIFDGDSSSGAEHTVGGFSGLTGSDFIVGGIRTVVSPDTDLQKMVDEFSPPKFFASIRGMEHDELFMEFNVGAAR</sequence>
<accession>A0ABQ5G306</accession>
<evidence type="ECO:0000313" key="3">
    <source>
        <dbReference type="Proteomes" id="UP001151760"/>
    </source>
</evidence>
<keyword evidence="3" id="KW-1185">Reference proteome</keyword>